<evidence type="ECO:0000256" key="2">
    <source>
        <dbReference type="SAM" id="Phobius"/>
    </source>
</evidence>
<evidence type="ECO:0000313" key="4">
    <source>
        <dbReference type="EMBL" id="EPD31229.1"/>
    </source>
</evidence>
<evidence type="ECO:0000313" key="5">
    <source>
        <dbReference type="Proteomes" id="UP000014387"/>
    </source>
</evidence>
<dbReference type="Pfam" id="PF25591">
    <property type="entry name" value="LRV_2"/>
    <property type="match status" value="1"/>
</dbReference>
<reference evidence="4 5" key="1">
    <citation type="submission" date="2013-05" db="EMBL/GenBank/DDBJ databases">
        <title>The Genome Sequence of Actinomyces europaeus ACS-120-V-COL10B.</title>
        <authorList>
            <consortium name="The Broad Institute Genomics Platform"/>
            <person name="Earl A."/>
            <person name="Ward D."/>
            <person name="Feldgarden M."/>
            <person name="Gevers D."/>
            <person name="Saerens B."/>
            <person name="Vaneechoutte M."/>
            <person name="Walker B."/>
            <person name="Young S."/>
            <person name="Zeng Q."/>
            <person name="Gargeya S."/>
            <person name="Fitzgerald M."/>
            <person name="Haas B."/>
            <person name="Abouelleil A."/>
            <person name="Allen A.W."/>
            <person name="Alvarado L."/>
            <person name="Arachchi H.M."/>
            <person name="Berlin A.M."/>
            <person name="Chapman S.B."/>
            <person name="Gainer-Dewar J."/>
            <person name="Goldberg J."/>
            <person name="Griggs A."/>
            <person name="Gujja S."/>
            <person name="Hansen M."/>
            <person name="Howarth C."/>
            <person name="Imamovic A."/>
            <person name="Ireland A."/>
            <person name="Larimer J."/>
            <person name="McCowan C."/>
            <person name="Murphy C."/>
            <person name="Pearson M."/>
            <person name="Poon T.W."/>
            <person name="Priest M."/>
            <person name="Roberts A."/>
            <person name="Saif S."/>
            <person name="Shea T."/>
            <person name="Sisk P."/>
            <person name="Sykes S."/>
            <person name="Wortman J."/>
            <person name="Nusbaum C."/>
            <person name="Birren B."/>
        </authorList>
    </citation>
    <scope>NUCLEOTIDE SEQUENCE [LARGE SCALE GENOMIC DNA]</scope>
    <source>
        <strain evidence="4 5">ACS-120-V-Col10b</strain>
    </source>
</reference>
<proteinExistence type="predicted"/>
<gene>
    <name evidence="4" type="ORF">HMPREF9238_00996</name>
</gene>
<dbReference type="InterPro" id="IPR057893">
    <property type="entry name" value="LRV_2"/>
</dbReference>
<keyword evidence="2" id="KW-0472">Membrane</keyword>
<feature type="compositionally biased region" description="Low complexity" evidence="1">
    <location>
        <begin position="151"/>
        <end position="168"/>
    </location>
</feature>
<sequence length="316" mass="32768">MNTDPKASSQRPDLAQVAADPATNLEVLRTLAFEYPKLRSVIALNPSAYPGLLEWLGEFDDEALKAALKQREESGPVYPSASVAAPLAAGAESGASSQTPAQNVAEIADAGEEDSPQHSTKKGLIVAIVLLVIAIPLVFVAAKLLVGTPNAPESASSTATSAGAEATAIPSDTQASEEVTTAVELKYPAPGEAADLELISAPSGNILCKLADGSVACTVLQTQEGMRGGACEEGFVTVVATAEGVKRDCSLRVNAQGATKVDYGQFGKTADVACGSQYNGISCWNMKTGQGFAVSRQGWTTTDKGYLSEEQFPWVQ</sequence>
<keyword evidence="2" id="KW-0812">Transmembrane</keyword>
<feature type="region of interest" description="Disordered" evidence="1">
    <location>
        <begin position="151"/>
        <end position="175"/>
    </location>
</feature>
<keyword evidence="5" id="KW-1185">Reference proteome</keyword>
<keyword evidence="2" id="KW-1133">Transmembrane helix</keyword>
<dbReference type="AlphaFoldDB" id="A0A9W5RF07"/>
<dbReference type="EMBL" id="AGWN01000001">
    <property type="protein sequence ID" value="EPD31229.1"/>
    <property type="molecule type" value="Genomic_DNA"/>
</dbReference>
<dbReference type="Proteomes" id="UP000014387">
    <property type="component" value="Unassembled WGS sequence"/>
</dbReference>
<dbReference type="RefSeq" id="WP_016444340.1">
    <property type="nucleotide sequence ID" value="NZ_KE150266.1"/>
</dbReference>
<evidence type="ECO:0000256" key="1">
    <source>
        <dbReference type="SAM" id="MobiDB-lite"/>
    </source>
</evidence>
<dbReference type="OrthoDB" id="5179995at2"/>
<evidence type="ECO:0000259" key="3">
    <source>
        <dbReference type="Pfam" id="PF25591"/>
    </source>
</evidence>
<protein>
    <recommendedName>
        <fullName evidence="3">Leucine rich repeat variant domain-containing protein</fullName>
    </recommendedName>
</protein>
<name>A0A9W5RF07_9ACTO</name>
<feature type="transmembrane region" description="Helical" evidence="2">
    <location>
        <begin position="124"/>
        <end position="146"/>
    </location>
</feature>
<comment type="caution">
    <text evidence="4">The sequence shown here is derived from an EMBL/GenBank/DDBJ whole genome shotgun (WGS) entry which is preliminary data.</text>
</comment>
<feature type="domain" description="Leucine rich repeat variant" evidence="3">
    <location>
        <begin position="13"/>
        <end position="71"/>
    </location>
</feature>
<organism evidence="4 5">
    <name type="scientific">Gleimia europaea ACS-120-V-Col10b</name>
    <dbReference type="NCBI Taxonomy" id="883069"/>
    <lineage>
        <taxon>Bacteria</taxon>
        <taxon>Bacillati</taxon>
        <taxon>Actinomycetota</taxon>
        <taxon>Actinomycetes</taxon>
        <taxon>Actinomycetales</taxon>
        <taxon>Actinomycetaceae</taxon>
        <taxon>Gleimia</taxon>
    </lineage>
</organism>
<accession>A0A9W5RF07</accession>